<feature type="transmembrane region" description="Helical" evidence="1">
    <location>
        <begin position="6"/>
        <end position="28"/>
    </location>
</feature>
<accession>A0A2H0XEC6</accession>
<evidence type="ECO:0000256" key="1">
    <source>
        <dbReference type="SAM" id="Phobius"/>
    </source>
</evidence>
<feature type="transmembrane region" description="Helical" evidence="1">
    <location>
        <begin position="91"/>
        <end position="109"/>
    </location>
</feature>
<protein>
    <recommendedName>
        <fullName evidence="4">Glycosyltransferase RgtA/B/C/D-like domain-containing protein</fullName>
    </recommendedName>
</protein>
<sequence>MNPEKVQISILLFSISFFCYFFLWLGLYKTGRNQILIQSEDAIPATYLPFSVIKGNGFYLDEYYNFFNKHWPNHENSPGKLFYLLEIPERGLASAFTVVAPVLALPFYLPISTLGINYKSPLVPITAHFAASFYVSLSVVFVYLILLAVTKKPKESLLAAIAYAFGSICFGLTSQSLWQHGINQMLLSLGTLLLIKNKPVSALAFSLAVFSRPPNIVFAIWACVYVLLKNRKTIISFLLWGLPPLILQLAYNALYLGGVFNYPYKDQQFVNWQGRFPEGFLGLLFSPSKGILVISPIFILSFIGVFRLWKSKGKTEFKLLSLSILALFLVMGKWIHWFGGWSFGYRMVSESLPFLTIFLVFFLVDFYKFPRWRSIFYLLLAFSITMQLSSLFFDFREWHTIYDNGPYNTAWLWSIRDSMPIYFLRLALAKFSLSL</sequence>
<feature type="transmembrane region" description="Helical" evidence="1">
    <location>
        <begin position="129"/>
        <end position="150"/>
    </location>
</feature>
<feature type="transmembrane region" description="Helical" evidence="1">
    <location>
        <begin position="375"/>
        <end position="393"/>
    </location>
</feature>
<proteinExistence type="predicted"/>
<comment type="caution">
    <text evidence="2">The sequence shown here is derived from an EMBL/GenBank/DDBJ whole genome shotgun (WGS) entry which is preliminary data.</text>
</comment>
<evidence type="ECO:0000313" key="2">
    <source>
        <dbReference type="EMBL" id="PIS23273.1"/>
    </source>
</evidence>
<keyword evidence="1" id="KW-1133">Transmembrane helix</keyword>
<dbReference type="EMBL" id="PEYT01000006">
    <property type="protein sequence ID" value="PIS23273.1"/>
    <property type="molecule type" value="Genomic_DNA"/>
</dbReference>
<feature type="transmembrane region" description="Helical" evidence="1">
    <location>
        <begin position="317"/>
        <end position="337"/>
    </location>
</feature>
<organism evidence="2 3">
    <name type="scientific">candidate division WWE3 bacterium CG08_land_8_20_14_0_20_40_13</name>
    <dbReference type="NCBI Taxonomy" id="1975084"/>
    <lineage>
        <taxon>Bacteria</taxon>
        <taxon>Katanobacteria</taxon>
    </lineage>
</organism>
<feature type="transmembrane region" description="Helical" evidence="1">
    <location>
        <begin position="202"/>
        <end position="228"/>
    </location>
</feature>
<dbReference type="Proteomes" id="UP000230340">
    <property type="component" value="Unassembled WGS sequence"/>
</dbReference>
<feature type="transmembrane region" description="Helical" evidence="1">
    <location>
        <begin position="157"/>
        <end position="178"/>
    </location>
</feature>
<feature type="transmembrane region" description="Helical" evidence="1">
    <location>
        <begin position="343"/>
        <end position="363"/>
    </location>
</feature>
<keyword evidence="1" id="KW-0472">Membrane</keyword>
<evidence type="ECO:0000313" key="3">
    <source>
        <dbReference type="Proteomes" id="UP000230340"/>
    </source>
</evidence>
<evidence type="ECO:0008006" key="4">
    <source>
        <dbReference type="Google" id="ProtNLM"/>
    </source>
</evidence>
<dbReference type="AlphaFoldDB" id="A0A2H0XEC6"/>
<feature type="transmembrane region" description="Helical" evidence="1">
    <location>
        <begin position="237"/>
        <end position="260"/>
    </location>
</feature>
<feature type="transmembrane region" description="Helical" evidence="1">
    <location>
        <begin position="280"/>
        <end position="305"/>
    </location>
</feature>
<keyword evidence="1" id="KW-0812">Transmembrane</keyword>
<reference evidence="3" key="1">
    <citation type="submission" date="2017-09" db="EMBL/GenBank/DDBJ databases">
        <title>Depth-based differentiation of microbial function through sediment-hosted aquifers and enrichment of novel symbionts in the deep terrestrial subsurface.</title>
        <authorList>
            <person name="Probst A.J."/>
            <person name="Ladd B."/>
            <person name="Jarett J.K."/>
            <person name="Geller-Mcgrath D.E."/>
            <person name="Sieber C.M.K."/>
            <person name="Emerson J.B."/>
            <person name="Anantharaman K."/>
            <person name="Thomas B.C."/>
            <person name="Malmstrom R."/>
            <person name="Stieglmeier M."/>
            <person name="Klingl A."/>
            <person name="Woyke T."/>
            <person name="Ryan C.M."/>
            <person name="Banfield J.F."/>
        </authorList>
    </citation>
    <scope>NUCLEOTIDE SEQUENCE [LARGE SCALE GENOMIC DNA]</scope>
</reference>
<name>A0A2H0XEC6_UNCKA</name>
<gene>
    <name evidence="2" type="ORF">COT49_01090</name>
</gene>